<dbReference type="Proteomes" id="UP000240400">
    <property type="component" value="Unassembled WGS sequence"/>
</dbReference>
<keyword evidence="4 9" id="KW-0808">Transferase</keyword>
<dbReference type="GO" id="GO:0008483">
    <property type="term" value="F:transaminase activity"/>
    <property type="evidence" value="ECO:0007669"/>
    <property type="project" value="UniProtKB-KW"/>
</dbReference>
<dbReference type="InterPro" id="IPR004839">
    <property type="entry name" value="Aminotransferase_I/II_large"/>
</dbReference>
<evidence type="ECO:0000313" key="8">
    <source>
        <dbReference type="EMBL" id="PTK60635.1"/>
    </source>
</evidence>
<protein>
    <recommendedName>
        <fullName evidence="2">Putative pyridoxal phosphate-dependent acyltransferase</fullName>
    </recommendedName>
</protein>
<reference evidence="9 11" key="3">
    <citation type="submission" date="2018-06" db="EMBL/GenBank/DDBJ databases">
        <authorList>
            <consortium name="Pathogen Informatics"/>
            <person name="Doyle S."/>
        </authorList>
    </citation>
    <scope>NUCLEOTIDE SEQUENCE [LARGE SCALE GENOMIC DNA]</scope>
    <source>
        <strain evidence="9 11">NCTC13834</strain>
    </source>
</reference>
<comment type="cofactor">
    <cofactor evidence="1 6">
        <name>pyridoxal 5'-phosphate</name>
        <dbReference type="ChEBI" id="CHEBI:597326"/>
    </cofactor>
</comment>
<evidence type="ECO:0000313" key="9">
    <source>
        <dbReference type="EMBL" id="SUM54256.1"/>
    </source>
</evidence>
<dbReference type="EMBL" id="UHDS01000001">
    <property type="protein sequence ID" value="SUM54256.1"/>
    <property type="molecule type" value="Genomic_DNA"/>
</dbReference>
<organism evidence="9 11">
    <name type="scientific">Staphylococcus nepalensis</name>
    <dbReference type="NCBI Taxonomy" id="214473"/>
    <lineage>
        <taxon>Bacteria</taxon>
        <taxon>Bacillati</taxon>
        <taxon>Bacillota</taxon>
        <taxon>Bacilli</taxon>
        <taxon>Bacillales</taxon>
        <taxon>Staphylococcaceae</taxon>
        <taxon>Staphylococcus</taxon>
    </lineage>
</organism>
<dbReference type="AlphaFoldDB" id="A0A291JHT4"/>
<dbReference type="PANTHER" id="PTHR42885">
    <property type="entry name" value="HISTIDINOL-PHOSPHATE AMINOTRANSFERASE-RELATED"/>
    <property type="match status" value="1"/>
</dbReference>
<evidence type="ECO:0000256" key="4">
    <source>
        <dbReference type="ARBA" id="ARBA00022679"/>
    </source>
</evidence>
<evidence type="ECO:0000256" key="6">
    <source>
        <dbReference type="RuleBase" id="RU003693"/>
    </source>
</evidence>
<evidence type="ECO:0000313" key="11">
    <source>
        <dbReference type="Proteomes" id="UP000254412"/>
    </source>
</evidence>
<dbReference type="PANTHER" id="PTHR42885:SF2">
    <property type="entry name" value="HISTIDINOL-PHOSPHATE AMINOTRANSFERASE"/>
    <property type="match status" value="1"/>
</dbReference>
<dbReference type="InterPro" id="IPR001917">
    <property type="entry name" value="Aminotrans_II_pyridoxalP_BS"/>
</dbReference>
<evidence type="ECO:0000256" key="5">
    <source>
        <dbReference type="ARBA" id="ARBA00022898"/>
    </source>
</evidence>
<evidence type="ECO:0000313" key="10">
    <source>
        <dbReference type="Proteomes" id="UP000240400"/>
    </source>
</evidence>
<dbReference type="OrthoDB" id="9813612at2"/>
<dbReference type="Gene3D" id="3.90.1150.10">
    <property type="entry name" value="Aspartate Aminotransferase, domain 1"/>
    <property type="match status" value="1"/>
</dbReference>
<dbReference type="RefSeq" id="WP_096808465.1">
    <property type="nucleotide sequence ID" value="NZ_BMCF01000001.1"/>
</dbReference>
<dbReference type="CDD" id="cd00609">
    <property type="entry name" value="AAT_like"/>
    <property type="match status" value="1"/>
</dbReference>
<comment type="similarity">
    <text evidence="6">Belongs to the class-II pyridoxal-phosphate-dependent aminotransferase family.</text>
</comment>
<gene>
    <name evidence="9" type="primary">hisC2</name>
    <name evidence="8" type="ORF">BUZ61_01715</name>
    <name evidence="9" type="ORF">NCTC13834_00541</name>
</gene>
<name>A0A291JHT4_9STAP</name>
<dbReference type="EMBL" id="PZHR01000004">
    <property type="protein sequence ID" value="PTK60635.1"/>
    <property type="molecule type" value="Genomic_DNA"/>
</dbReference>
<evidence type="ECO:0000256" key="2">
    <source>
        <dbReference type="ARBA" id="ARBA00015148"/>
    </source>
</evidence>
<dbReference type="Proteomes" id="UP000254412">
    <property type="component" value="Unassembled WGS sequence"/>
</dbReference>
<dbReference type="Pfam" id="PF00155">
    <property type="entry name" value="Aminotran_1_2"/>
    <property type="match status" value="1"/>
</dbReference>
<evidence type="ECO:0000256" key="1">
    <source>
        <dbReference type="ARBA" id="ARBA00001933"/>
    </source>
</evidence>
<dbReference type="InterPro" id="IPR015424">
    <property type="entry name" value="PyrdxlP-dep_Trfase"/>
</dbReference>
<dbReference type="GeneID" id="66775946"/>
<feature type="domain" description="Aminotransferase class I/classII large" evidence="7">
    <location>
        <begin position="22"/>
        <end position="317"/>
    </location>
</feature>
<evidence type="ECO:0000259" key="7">
    <source>
        <dbReference type="Pfam" id="PF00155"/>
    </source>
</evidence>
<sequence length="337" mass="38696">MIRINKNESPLKPLSNEQLATIIQQAAFNLYPDDEYERFKQAYAEYHQILPDQVIAGNGSDELIQKLMLIMPEGPALTLNPDFFMYQAYAQQVARPIEFVSSNPDLTFALEDILNRIEEVQPSFFIMSNPHNPSGVQYSTTFLTAIADKMHAVGGYFIIDEAYLDFGEPYDIKMQPHIIQMRTLSKAFGIAGLRLGVLIGTTDTIQLIQRIEHPYPLNTITLHIAIYMFEHQAMIRDFVKHQRQLAHKLKAMFNELVSDVMVVYPSATNFVLTKGATAQSLGRYIKAHGYLPRLYDEPEMADYVRYSIATDEQLDELYTLIKNWRSNYDSQQNTQYS</sequence>
<accession>A0A291JHT4</accession>
<dbReference type="PROSITE" id="PS00599">
    <property type="entry name" value="AA_TRANSFER_CLASS_2"/>
    <property type="match status" value="1"/>
</dbReference>
<reference evidence="8 10" key="1">
    <citation type="journal article" date="2016" name="Front. Microbiol.">
        <title>Comprehensive Phylogenetic Analysis of Bovine Non-aureus Staphylococci Species Based on Whole-Genome Sequencing.</title>
        <authorList>
            <person name="Naushad S."/>
            <person name="Barkema H.W."/>
            <person name="Luby C."/>
            <person name="Condas L.A."/>
            <person name="Nobrega D.B."/>
            <person name="Carson D.A."/>
            <person name="De Buck J."/>
        </authorList>
    </citation>
    <scope>NUCLEOTIDE SEQUENCE [LARGE SCALE GENOMIC DNA]</scope>
    <source>
        <strain evidence="8 10">SNUC 4337</strain>
    </source>
</reference>
<proteinExistence type="inferred from homology"/>
<dbReference type="InterPro" id="IPR015422">
    <property type="entry name" value="PyrdxlP-dep_Trfase_small"/>
</dbReference>
<dbReference type="GO" id="GO:0030170">
    <property type="term" value="F:pyridoxal phosphate binding"/>
    <property type="evidence" value="ECO:0007669"/>
    <property type="project" value="InterPro"/>
</dbReference>
<keyword evidence="5 6" id="KW-0663">Pyridoxal phosphate</keyword>
<reference evidence="8" key="2">
    <citation type="submission" date="2018-03" db="EMBL/GenBank/DDBJ databases">
        <authorList>
            <person name="Keele B.F."/>
        </authorList>
    </citation>
    <scope>NUCLEOTIDE SEQUENCE</scope>
    <source>
        <strain evidence="8">SNUC 4337</strain>
    </source>
</reference>
<dbReference type="KEGG" id="snl:BJD96_02510"/>
<evidence type="ECO:0000256" key="3">
    <source>
        <dbReference type="ARBA" id="ARBA00022576"/>
    </source>
</evidence>
<dbReference type="SUPFAM" id="SSF53383">
    <property type="entry name" value="PLP-dependent transferases"/>
    <property type="match status" value="1"/>
</dbReference>
<keyword evidence="3 9" id="KW-0032">Aminotransferase</keyword>
<dbReference type="Gene3D" id="3.40.640.10">
    <property type="entry name" value="Type I PLP-dependent aspartate aminotransferase-like (Major domain)"/>
    <property type="match status" value="1"/>
</dbReference>
<dbReference type="InterPro" id="IPR015421">
    <property type="entry name" value="PyrdxlP-dep_Trfase_major"/>
</dbReference>